<accession>A0ABQ5KTL7</accession>
<organism evidence="10 11">
    <name type="scientific">Aduncisulcus paluster</name>
    <dbReference type="NCBI Taxonomy" id="2918883"/>
    <lineage>
        <taxon>Eukaryota</taxon>
        <taxon>Metamonada</taxon>
        <taxon>Carpediemonas-like organisms</taxon>
        <taxon>Aduncisulcus</taxon>
    </lineage>
</organism>
<feature type="binding site" evidence="7">
    <location>
        <position position="477"/>
    </location>
    <ligand>
        <name>ATP</name>
        <dbReference type="ChEBI" id="CHEBI:30616"/>
    </ligand>
</feature>
<sequence length="855" mass="96443">MDQPFSWYSLPIGSLDNVISCEIDHVNTWQGQEFSYLHGIRFGLDAGREKELFHEFEEKERMKKISQIQMLKEVFDTPHFPLIEADFLTTGGPLTPTLPLLKRWKGIVKINKYAMGGKFVNGHGIPELTLFRKGKHPINFECLHLPLKSESNLKSIHVCVNSNEYQPQCLAILFYLSSGEVIRKQYRIPHVVPSPPLRQSPLRHVDEPGDSSLQYEWFSLPVGTSNVIRCDIECQCAWNWDLWCEMNAIRFVVESKEEYRSRKLIERRRSESDVKLRMKTPDRLSESVPLTICHSATNGDVLSSSAYSKTLDKPSKEEERDGCDEARRPHGVDDSVLSDSILLEKVVEERVQQRLEEIMKETHHSSSLSGPNAGMVSPTSPTSPARVLSPQNEFLTPHTELLEIIPKSPVDPKIDHLLPTISVSSELQSHPHRDPSIVFPFSMEILPLCTLGQGAFGEVLLVQVPAMKGSTDVCVLKKMLKVGDKSSVQACYREFRAQQRLFMNPLCFNRIPRPLFVFDRLDDQYHGILGFMMEYCVGGSVSSFAVDWCSSQEKKTDISSNSMDPLRVAALCVGCIECLNEVISAKADLVHRDIKPENFLVRVSPETNKCTIVLGDLGLLKLHDTVSFTGSETWSCSPKKKASSESHPSLQSMKHDDHESLPTPKDERSTLTSFCGTLVYNAYECLNEGLYSQSSDAYALGMTILSLFTSSPPFFGHPLLHGVIDTVTFVDRLISIFEKDRIPSLLNVPLFDSLQSMGDDGQYSLVYECLNEVYSGLTSVDMKKRMSVKNAFSRVQKIKPLLPDIGVGWKPNSLQTVISKHTHVFEVDEMRKFERGSSHDLPSSVYLEESWDKSL</sequence>
<keyword evidence="6 7" id="KW-0067">ATP-binding</keyword>
<dbReference type="Gene3D" id="3.30.200.20">
    <property type="entry name" value="Phosphorylase Kinase, domain 1"/>
    <property type="match status" value="1"/>
</dbReference>
<comment type="caution">
    <text evidence="10">The sequence shown here is derived from an EMBL/GenBank/DDBJ whole genome shotgun (WGS) entry which is preliminary data.</text>
</comment>
<dbReference type="Proteomes" id="UP001057375">
    <property type="component" value="Unassembled WGS sequence"/>
</dbReference>
<evidence type="ECO:0000259" key="9">
    <source>
        <dbReference type="PROSITE" id="PS50011"/>
    </source>
</evidence>
<dbReference type="EMBL" id="BQXS01010862">
    <property type="protein sequence ID" value="GKT34764.1"/>
    <property type="molecule type" value="Genomic_DNA"/>
</dbReference>
<keyword evidence="2" id="KW-0597">Phosphoprotein</keyword>
<dbReference type="PROSITE" id="PS50011">
    <property type="entry name" value="PROTEIN_KINASE_DOM"/>
    <property type="match status" value="1"/>
</dbReference>
<dbReference type="SMART" id="SM00220">
    <property type="entry name" value="S_TKc"/>
    <property type="match status" value="1"/>
</dbReference>
<evidence type="ECO:0000256" key="6">
    <source>
        <dbReference type="ARBA" id="ARBA00022840"/>
    </source>
</evidence>
<feature type="region of interest" description="Disordered" evidence="8">
    <location>
        <begin position="304"/>
        <end position="333"/>
    </location>
</feature>
<feature type="compositionally biased region" description="Basic and acidic residues" evidence="8">
    <location>
        <begin position="310"/>
        <end position="333"/>
    </location>
</feature>
<evidence type="ECO:0000313" key="10">
    <source>
        <dbReference type="EMBL" id="GKT34764.1"/>
    </source>
</evidence>
<dbReference type="PROSITE" id="PS00108">
    <property type="entry name" value="PROTEIN_KINASE_ST"/>
    <property type="match status" value="1"/>
</dbReference>
<gene>
    <name evidence="10" type="ORF">ADUPG1_008057</name>
</gene>
<feature type="compositionally biased region" description="Polar residues" evidence="8">
    <location>
        <begin position="377"/>
        <end position="387"/>
    </location>
</feature>
<feature type="compositionally biased region" description="Basic and acidic residues" evidence="8">
    <location>
        <begin position="653"/>
        <end position="667"/>
    </location>
</feature>
<evidence type="ECO:0000256" key="2">
    <source>
        <dbReference type="ARBA" id="ARBA00022553"/>
    </source>
</evidence>
<keyword evidence="4 7" id="KW-0547">Nucleotide-binding</keyword>
<dbReference type="InterPro" id="IPR017441">
    <property type="entry name" value="Protein_kinase_ATP_BS"/>
</dbReference>
<keyword evidence="11" id="KW-1185">Reference proteome</keyword>
<feature type="domain" description="Protein kinase" evidence="9">
    <location>
        <begin position="445"/>
        <end position="802"/>
    </location>
</feature>
<dbReference type="InterPro" id="IPR008271">
    <property type="entry name" value="Ser/Thr_kinase_AS"/>
</dbReference>
<evidence type="ECO:0000256" key="7">
    <source>
        <dbReference type="PROSITE-ProRule" id="PRU10141"/>
    </source>
</evidence>
<evidence type="ECO:0000313" key="11">
    <source>
        <dbReference type="Proteomes" id="UP001057375"/>
    </source>
</evidence>
<keyword evidence="1" id="KW-0723">Serine/threonine-protein kinase</keyword>
<protein>
    <recommendedName>
        <fullName evidence="9">Protein kinase domain-containing protein</fullName>
    </recommendedName>
</protein>
<evidence type="ECO:0000256" key="4">
    <source>
        <dbReference type="ARBA" id="ARBA00022741"/>
    </source>
</evidence>
<keyword evidence="5" id="KW-0418">Kinase</keyword>
<dbReference type="InterPro" id="IPR011009">
    <property type="entry name" value="Kinase-like_dom_sf"/>
</dbReference>
<keyword evidence="3" id="KW-0808">Transferase</keyword>
<dbReference type="PROSITE" id="PS00107">
    <property type="entry name" value="PROTEIN_KINASE_ATP"/>
    <property type="match status" value="1"/>
</dbReference>
<evidence type="ECO:0000256" key="8">
    <source>
        <dbReference type="SAM" id="MobiDB-lite"/>
    </source>
</evidence>
<name>A0ABQ5KTL7_9EUKA</name>
<feature type="region of interest" description="Disordered" evidence="8">
    <location>
        <begin position="630"/>
        <end position="667"/>
    </location>
</feature>
<evidence type="ECO:0000256" key="5">
    <source>
        <dbReference type="ARBA" id="ARBA00022777"/>
    </source>
</evidence>
<dbReference type="PANTHER" id="PTHR24351">
    <property type="entry name" value="RIBOSOMAL PROTEIN S6 KINASE"/>
    <property type="match status" value="1"/>
</dbReference>
<dbReference type="Gene3D" id="1.10.510.10">
    <property type="entry name" value="Transferase(Phosphotransferase) domain 1"/>
    <property type="match status" value="1"/>
</dbReference>
<dbReference type="Pfam" id="PF00069">
    <property type="entry name" value="Pkinase"/>
    <property type="match status" value="1"/>
</dbReference>
<reference evidence="10" key="1">
    <citation type="submission" date="2022-03" db="EMBL/GenBank/DDBJ databases">
        <title>Draft genome sequence of Aduncisulcus paluster, a free-living microaerophilic Fornicata.</title>
        <authorList>
            <person name="Yuyama I."/>
            <person name="Kume K."/>
            <person name="Tamura T."/>
            <person name="Inagaki Y."/>
            <person name="Hashimoto T."/>
        </authorList>
    </citation>
    <scope>NUCLEOTIDE SEQUENCE</scope>
    <source>
        <strain evidence="10">NY0171</strain>
    </source>
</reference>
<feature type="region of interest" description="Disordered" evidence="8">
    <location>
        <begin position="361"/>
        <end position="387"/>
    </location>
</feature>
<proteinExistence type="predicted"/>
<dbReference type="InterPro" id="IPR000719">
    <property type="entry name" value="Prot_kinase_dom"/>
</dbReference>
<evidence type="ECO:0000256" key="3">
    <source>
        <dbReference type="ARBA" id="ARBA00022679"/>
    </source>
</evidence>
<evidence type="ECO:0000256" key="1">
    <source>
        <dbReference type="ARBA" id="ARBA00022527"/>
    </source>
</evidence>
<dbReference type="SUPFAM" id="SSF56112">
    <property type="entry name" value="Protein kinase-like (PK-like)"/>
    <property type="match status" value="1"/>
</dbReference>